<dbReference type="InterPro" id="IPR054612">
    <property type="entry name" value="Phage_capsid-like_C"/>
</dbReference>
<dbReference type="InterPro" id="IPR024455">
    <property type="entry name" value="Phage_capsid"/>
</dbReference>
<evidence type="ECO:0000256" key="2">
    <source>
        <dbReference type="SAM" id="Coils"/>
    </source>
</evidence>
<accession>A0A953IBR4</accession>
<evidence type="ECO:0000259" key="3">
    <source>
        <dbReference type="Pfam" id="PF05065"/>
    </source>
</evidence>
<name>A0A953IBR4_SYMTR</name>
<evidence type="ECO:0000313" key="5">
    <source>
        <dbReference type="Proteomes" id="UP000732377"/>
    </source>
</evidence>
<sequence length="398" mass="44256">MFEKRLAEIKARKLEIRKLLEGTEPVDMDKLEEELRALETEEQEIERRRQMAQRIQAGQAPEVRTVASLKVEVPEKRVVDKYDTVEYRQAFMDYVLRGAKSDVLEFRADQTTGVGDIGAVIPTTILNRIVEKMREYGQIWNRVTQTGVQGGVQIPVSSAKPRATWVAAGQMAEKQKKEVSGTIMFGYHKLQVRVGVELVAGTVALPVFEATVSDNIAEAMVVALDEAIISGSGSGEPLGIVNHTNIPAAQVVEVTKDEFGKYKTWASLMGKVPRRYRSGAALIMNDADWNTYIVGMVDNNGQPVARTTYGLDGTIQERFLGREVIPVEEYLPSVDVAQAGDVVAILVRLRDYMVNSNMAITYRRYFDENTDEWISKATMIADGKLADPNGVVLIKLKG</sequence>
<evidence type="ECO:0000256" key="1">
    <source>
        <dbReference type="ARBA" id="ARBA00004328"/>
    </source>
</evidence>
<feature type="coiled-coil region" evidence="2">
    <location>
        <begin position="28"/>
        <end position="55"/>
    </location>
</feature>
<comment type="caution">
    <text evidence="4">The sequence shown here is derived from an EMBL/GenBank/DDBJ whole genome shotgun (WGS) entry which is preliminary data.</text>
</comment>
<dbReference type="Proteomes" id="UP000732377">
    <property type="component" value="Unassembled WGS sequence"/>
</dbReference>
<dbReference type="RefSeq" id="WP_273381173.1">
    <property type="nucleotide sequence ID" value="NZ_PIUK01000252.1"/>
</dbReference>
<feature type="domain" description="Phage capsid-like C-terminal" evidence="3">
    <location>
        <begin position="118"/>
        <end position="395"/>
    </location>
</feature>
<evidence type="ECO:0000313" key="4">
    <source>
        <dbReference type="EMBL" id="MBY6277814.1"/>
    </source>
</evidence>
<dbReference type="Pfam" id="PF05065">
    <property type="entry name" value="Phage_capsid"/>
    <property type="match status" value="1"/>
</dbReference>
<organism evidence="4 5">
    <name type="scientific">Symbiobacterium thermophilum</name>
    <dbReference type="NCBI Taxonomy" id="2734"/>
    <lineage>
        <taxon>Bacteria</taxon>
        <taxon>Bacillati</taxon>
        <taxon>Bacillota</taxon>
        <taxon>Clostridia</taxon>
        <taxon>Eubacteriales</taxon>
        <taxon>Symbiobacteriaceae</taxon>
        <taxon>Symbiobacterium</taxon>
    </lineage>
</organism>
<keyword evidence="2" id="KW-0175">Coiled coil</keyword>
<comment type="subcellular location">
    <subcellularLocation>
        <location evidence="1">Virion</location>
    </subcellularLocation>
</comment>
<proteinExistence type="predicted"/>
<dbReference type="AlphaFoldDB" id="A0A953IBR4"/>
<reference evidence="4" key="1">
    <citation type="submission" date="2017-11" db="EMBL/GenBank/DDBJ databases">
        <title>Three new genomes from thermophilic consortium.</title>
        <authorList>
            <person name="Quaggio R."/>
            <person name="Amgarten D."/>
            <person name="Setubal J.C."/>
        </authorList>
    </citation>
    <scope>NUCLEOTIDE SEQUENCE</scope>
    <source>
        <strain evidence="4">ZCTH01-B2</strain>
    </source>
</reference>
<gene>
    <name evidence="4" type="ORF">CWE10_16765</name>
</gene>
<dbReference type="NCBIfam" id="TIGR01554">
    <property type="entry name" value="major_cap_HK97"/>
    <property type="match status" value="1"/>
</dbReference>
<dbReference type="SUPFAM" id="SSF56563">
    <property type="entry name" value="Major capsid protein gp5"/>
    <property type="match status" value="1"/>
</dbReference>
<protein>
    <submittedName>
        <fullName evidence="4">Phage major capsid protein</fullName>
    </submittedName>
</protein>
<dbReference type="EMBL" id="PIUK01000252">
    <property type="protein sequence ID" value="MBY6277814.1"/>
    <property type="molecule type" value="Genomic_DNA"/>
</dbReference>